<gene>
    <name evidence="5" type="ORF">OMM_00424</name>
</gene>
<evidence type="ECO:0000313" key="5">
    <source>
        <dbReference type="EMBL" id="ETR74113.1"/>
    </source>
</evidence>
<evidence type="ECO:0000313" key="6">
    <source>
        <dbReference type="Proteomes" id="UP000189670"/>
    </source>
</evidence>
<dbReference type="InterPro" id="IPR036249">
    <property type="entry name" value="Thioredoxin-like_sf"/>
</dbReference>
<feature type="domain" description="Thioredoxin" evidence="4">
    <location>
        <begin position="10"/>
        <end position="148"/>
    </location>
</feature>
<feature type="signal peptide" evidence="3">
    <location>
        <begin position="1"/>
        <end position="25"/>
    </location>
</feature>
<accession>A0A1V1PH96</accession>
<dbReference type="Proteomes" id="UP000189670">
    <property type="component" value="Unassembled WGS sequence"/>
</dbReference>
<protein>
    <submittedName>
        <fullName evidence="5">Thioredoxin</fullName>
    </submittedName>
</protein>
<name>A0A1V1PH96_9BACT</name>
<dbReference type="SUPFAM" id="SSF52833">
    <property type="entry name" value="Thioredoxin-like"/>
    <property type="match status" value="1"/>
</dbReference>
<evidence type="ECO:0000259" key="4">
    <source>
        <dbReference type="PROSITE" id="PS51352"/>
    </source>
</evidence>
<reference evidence="6" key="1">
    <citation type="submission" date="2012-11" db="EMBL/GenBank/DDBJ databases">
        <authorList>
            <person name="Lucero-Rivera Y.E."/>
            <person name="Tovar-Ramirez D."/>
        </authorList>
    </citation>
    <scope>NUCLEOTIDE SEQUENCE [LARGE SCALE GENOMIC DNA]</scope>
    <source>
        <strain evidence="6">Araruama</strain>
    </source>
</reference>
<organism evidence="5 6">
    <name type="scientific">Candidatus Magnetoglobus multicellularis str. Araruama</name>
    <dbReference type="NCBI Taxonomy" id="890399"/>
    <lineage>
        <taxon>Bacteria</taxon>
        <taxon>Pseudomonadati</taxon>
        <taxon>Thermodesulfobacteriota</taxon>
        <taxon>Desulfobacteria</taxon>
        <taxon>Desulfobacterales</taxon>
        <taxon>Desulfobacteraceae</taxon>
        <taxon>Candidatus Magnetoglobus</taxon>
    </lineage>
</organism>
<keyword evidence="2" id="KW-0676">Redox-active center</keyword>
<dbReference type="EMBL" id="ATBP01000020">
    <property type="protein sequence ID" value="ETR74113.1"/>
    <property type="molecule type" value="Genomic_DNA"/>
</dbReference>
<dbReference type="PROSITE" id="PS00194">
    <property type="entry name" value="THIOREDOXIN_1"/>
    <property type="match status" value="1"/>
</dbReference>
<sequence>MKQITKTIIICFGALIFLVSSSAWAGRVDWLDYQKGMEKAKVAKKPIFLNFYANWCGYCRKMENETFADRTVANVLQDSFVPIRLNSDKQPRISASYGVRGLPFFWFLTAKAERIAALPGYIPKHMFINYLRFIESDSYKKWISSNSWNRISRRKRKNRLDNYLLLYKKRLF</sequence>
<feature type="chain" id="PRO_5010696549" evidence="3">
    <location>
        <begin position="26"/>
        <end position="172"/>
    </location>
</feature>
<dbReference type="PANTHER" id="PTHR15337:SF11">
    <property type="entry name" value="THIOREDOXIN DOMAIN-CONTAINING PROTEIN"/>
    <property type="match status" value="1"/>
</dbReference>
<dbReference type="Pfam" id="PF13098">
    <property type="entry name" value="Thioredoxin_2"/>
    <property type="match status" value="1"/>
</dbReference>
<dbReference type="Gene3D" id="3.40.30.10">
    <property type="entry name" value="Glutaredoxin"/>
    <property type="match status" value="1"/>
</dbReference>
<dbReference type="PROSITE" id="PS51352">
    <property type="entry name" value="THIOREDOXIN_2"/>
    <property type="match status" value="1"/>
</dbReference>
<dbReference type="AlphaFoldDB" id="A0A1V1PH96"/>
<proteinExistence type="predicted"/>
<evidence type="ECO:0000256" key="3">
    <source>
        <dbReference type="SAM" id="SignalP"/>
    </source>
</evidence>
<evidence type="ECO:0000256" key="1">
    <source>
        <dbReference type="ARBA" id="ARBA00022729"/>
    </source>
</evidence>
<dbReference type="InterPro" id="IPR012336">
    <property type="entry name" value="Thioredoxin-like_fold"/>
</dbReference>
<dbReference type="PANTHER" id="PTHR15337">
    <property type="entry name" value="ANTERIOR GRADIENT PROTEIN-RELATED"/>
    <property type="match status" value="1"/>
</dbReference>
<dbReference type="InterPro" id="IPR013766">
    <property type="entry name" value="Thioredoxin_domain"/>
</dbReference>
<dbReference type="InterPro" id="IPR051099">
    <property type="entry name" value="AGR/TXD"/>
</dbReference>
<evidence type="ECO:0000256" key="2">
    <source>
        <dbReference type="ARBA" id="ARBA00023284"/>
    </source>
</evidence>
<dbReference type="InterPro" id="IPR017937">
    <property type="entry name" value="Thioredoxin_CS"/>
</dbReference>
<keyword evidence="1 3" id="KW-0732">Signal</keyword>
<comment type="caution">
    <text evidence="5">The sequence shown here is derived from an EMBL/GenBank/DDBJ whole genome shotgun (WGS) entry which is preliminary data.</text>
</comment>